<feature type="transmembrane region" description="Helical" evidence="1">
    <location>
        <begin position="300"/>
        <end position="320"/>
    </location>
</feature>
<dbReference type="GO" id="GO:0016020">
    <property type="term" value="C:membrane"/>
    <property type="evidence" value="ECO:0007669"/>
    <property type="project" value="TreeGrafter"/>
</dbReference>
<dbReference type="AlphaFoldDB" id="A0A2I8F2B9"/>
<evidence type="ECO:0000313" key="3">
    <source>
        <dbReference type="EMBL" id="AUT65174.1"/>
    </source>
</evidence>
<feature type="transmembrane region" description="Helical" evidence="1">
    <location>
        <begin position="36"/>
        <end position="54"/>
    </location>
</feature>
<feature type="transmembrane region" description="Helical" evidence="1">
    <location>
        <begin position="7"/>
        <end position="24"/>
    </location>
</feature>
<evidence type="ECO:0000256" key="1">
    <source>
        <dbReference type="SAM" id="Phobius"/>
    </source>
</evidence>
<protein>
    <submittedName>
        <fullName evidence="3">Acyltransferase</fullName>
    </submittedName>
</protein>
<evidence type="ECO:0000313" key="4">
    <source>
        <dbReference type="Proteomes" id="UP000243502"/>
    </source>
</evidence>
<keyword evidence="1" id="KW-0472">Membrane</keyword>
<dbReference type="KEGG" id="pter:C2L65_37050"/>
<sequence>MRRLNSIRILRAVTATTVVVHHVLIQDGRVFGEFRVDVFFVLSGFVIALALEAGTTSVRDFIASRLVRIVPLYWLATLLVFFGALLRPDLFNSTTANVPELLKSLFFIPYRKASGHMFPMLFVGWTLNYEMLFYATSAFALWRFRGHVQFVFAAITLMLAGAFLIASLAHSNRAIVEFLAYTRLLEFPLGIAVWFVWRKGLRIPVPLAAFGAIAMYALMTCIERVWPDVPPLVGNGVPTCLLLISTLSLEGLVVDSALTRGLLYLGDASYATYLSHPFVIEAMRKLVPKVVHGFDVRSPTGVIIAIVVASVVGCLVYRYIDKPLHRAIGRLIKVKRVVSAPAGEDAPCRVT</sequence>
<feature type="domain" description="Acyltransferase 3" evidence="2">
    <location>
        <begin position="5"/>
        <end position="317"/>
    </location>
</feature>
<dbReference type="RefSeq" id="WP_081920965.1">
    <property type="nucleotide sequence ID" value="NZ_CP026113.1"/>
</dbReference>
<dbReference type="InterPro" id="IPR050879">
    <property type="entry name" value="Acyltransferase_3"/>
</dbReference>
<keyword evidence="3" id="KW-0808">Transferase</keyword>
<dbReference type="InterPro" id="IPR002656">
    <property type="entry name" value="Acyl_transf_3_dom"/>
</dbReference>
<dbReference type="OrthoDB" id="9814807at2"/>
<feature type="transmembrane region" description="Helical" evidence="1">
    <location>
        <begin position="66"/>
        <end position="86"/>
    </location>
</feature>
<feature type="transmembrane region" description="Helical" evidence="1">
    <location>
        <begin position="232"/>
        <end position="254"/>
    </location>
</feature>
<feature type="transmembrane region" description="Helical" evidence="1">
    <location>
        <begin position="204"/>
        <end position="226"/>
    </location>
</feature>
<name>A0A2I8F2B9_9BURK</name>
<dbReference type="Pfam" id="PF01757">
    <property type="entry name" value="Acyl_transf_3"/>
    <property type="match status" value="1"/>
</dbReference>
<dbReference type="Proteomes" id="UP000243502">
    <property type="component" value="Chromosome 3"/>
</dbReference>
<dbReference type="EMBL" id="CP026113">
    <property type="protein sequence ID" value="AUT65174.1"/>
    <property type="molecule type" value="Genomic_DNA"/>
</dbReference>
<evidence type="ECO:0000259" key="2">
    <source>
        <dbReference type="Pfam" id="PF01757"/>
    </source>
</evidence>
<organism evidence="3 4">
    <name type="scientific">Paraburkholderia terrae</name>
    <dbReference type="NCBI Taxonomy" id="311230"/>
    <lineage>
        <taxon>Bacteria</taxon>
        <taxon>Pseudomonadati</taxon>
        <taxon>Pseudomonadota</taxon>
        <taxon>Betaproteobacteria</taxon>
        <taxon>Burkholderiales</taxon>
        <taxon>Burkholderiaceae</taxon>
        <taxon>Paraburkholderia</taxon>
    </lineage>
</organism>
<keyword evidence="3" id="KW-0012">Acyltransferase</keyword>
<gene>
    <name evidence="3" type="ORF">C2L65_37050</name>
</gene>
<feature type="transmembrane region" description="Helical" evidence="1">
    <location>
        <begin position="261"/>
        <end position="280"/>
    </location>
</feature>
<dbReference type="GO" id="GO:0000271">
    <property type="term" value="P:polysaccharide biosynthetic process"/>
    <property type="evidence" value="ECO:0007669"/>
    <property type="project" value="TreeGrafter"/>
</dbReference>
<dbReference type="PANTHER" id="PTHR23028">
    <property type="entry name" value="ACETYLTRANSFERASE"/>
    <property type="match status" value="1"/>
</dbReference>
<reference evidence="3 4" key="1">
    <citation type="submission" date="2018-01" db="EMBL/GenBank/DDBJ databases">
        <title>Species boundaries and ecological features among Paraburkholderia terrae DSMZ17804T, P. hospita DSMZ17164T and P. caribensis DSMZ13236T.</title>
        <authorList>
            <person name="Pratama A.A."/>
        </authorList>
    </citation>
    <scope>NUCLEOTIDE SEQUENCE [LARGE SCALE GENOMIC DNA]</scope>
    <source>
        <strain evidence="3 4">DSM 17804</strain>
    </source>
</reference>
<keyword evidence="1" id="KW-1133">Transmembrane helix</keyword>
<feature type="transmembrane region" description="Helical" evidence="1">
    <location>
        <begin position="117"/>
        <end position="141"/>
    </location>
</feature>
<keyword evidence="1" id="KW-0812">Transmembrane</keyword>
<dbReference type="PANTHER" id="PTHR23028:SF131">
    <property type="entry name" value="BLR2367 PROTEIN"/>
    <property type="match status" value="1"/>
</dbReference>
<feature type="transmembrane region" description="Helical" evidence="1">
    <location>
        <begin position="178"/>
        <end position="197"/>
    </location>
</feature>
<proteinExistence type="predicted"/>
<dbReference type="GO" id="GO:0016747">
    <property type="term" value="F:acyltransferase activity, transferring groups other than amino-acyl groups"/>
    <property type="evidence" value="ECO:0007669"/>
    <property type="project" value="InterPro"/>
</dbReference>
<feature type="transmembrane region" description="Helical" evidence="1">
    <location>
        <begin position="148"/>
        <end position="166"/>
    </location>
</feature>
<accession>A0A2I8F2B9</accession>